<proteinExistence type="predicted"/>
<comment type="caution">
    <text evidence="2">The sequence shown here is derived from an EMBL/GenBank/DDBJ whole genome shotgun (WGS) entry which is preliminary data.</text>
</comment>
<sequence>MSKKKDSSDNSGTKKTKGKVVKPKLGISTNDKTIRMNDFLMVLRSGIFFDPVKQRKDKPKYLENLGIKINGKNNIVYIVKASRLENTITHQRLFESILELGEFTDENTLVVDNMYKLKQLAGINSDTSDQLIIRLLKEIMATVVDVNKYKNDSGDEDGWIEEKRVIFHLLDKAYIDSEYNQKTNRRKINTLVVKFDGEFINATKVFNTVKIHRNVLEYIHNNIDNPYTEKIIKYCITQNKAFKEEIWKLLNRIADYKKEESEVYRLKRFSVLTQRHKRRILASILQDNPKLNEFGINLKKTTDGQTMLSYNPEQSQYKNSVILCINEEKSI</sequence>
<evidence type="ECO:0000256" key="1">
    <source>
        <dbReference type="SAM" id="MobiDB-lite"/>
    </source>
</evidence>
<dbReference type="RefSeq" id="WP_086033398.1">
    <property type="nucleotide sequence ID" value="NZ_MDSU01000016.1"/>
</dbReference>
<organism evidence="2 3">
    <name type="scientific">Desulfurella amilsii</name>
    <dbReference type="NCBI Taxonomy" id="1562698"/>
    <lineage>
        <taxon>Bacteria</taxon>
        <taxon>Pseudomonadati</taxon>
        <taxon>Campylobacterota</taxon>
        <taxon>Desulfurellia</taxon>
        <taxon>Desulfurellales</taxon>
        <taxon>Desulfurellaceae</taxon>
        <taxon>Desulfurella</taxon>
    </lineage>
</organism>
<protein>
    <submittedName>
        <fullName evidence="2">Uncharacterized protein</fullName>
    </submittedName>
</protein>
<dbReference type="STRING" id="1562698.DESAMIL20_666"/>
<keyword evidence="3" id="KW-1185">Reference proteome</keyword>
<accession>A0A1X4XY61</accession>
<dbReference type="Proteomes" id="UP000194141">
    <property type="component" value="Unassembled WGS sequence"/>
</dbReference>
<name>A0A1X4XY61_9BACT</name>
<evidence type="ECO:0000313" key="2">
    <source>
        <dbReference type="EMBL" id="OSS42482.1"/>
    </source>
</evidence>
<feature type="region of interest" description="Disordered" evidence="1">
    <location>
        <begin position="1"/>
        <end position="21"/>
    </location>
</feature>
<reference evidence="2 3" key="1">
    <citation type="journal article" date="2017" name="Front. Microbiol.">
        <title>Genome Sequence of Desulfurella amilsii Strain TR1 and Comparative Genomics of Desulfurellaceae Family.</title>
        <authorList>
            <person name="Florentino A.P."/>
            <person name="Stams A.J."/>
            <person name="Sanchez-Andrea I."/>
        </authorList>
    </citation>
    <scope>NUCLEOTIDE SEQUENCE [LARGE SCALE GENOMIC DNA]</scope>
    <source>
        <strain evidence="2 3">TR1</strain>
    </source>
</reference>
<dbReference type="AlphaFoldDB" id="A0A1X4XY61"/>
<gene>
    <name evidence="2" type="ORF">DESAMIL20_666</name>
</gene>
<dbReference type="EMBL" id="MDSU01000016">
    <property type="protein sequence ID" value="OSS42482.1"/>
    <property type="molecule type" value="Genomic_DNA"/>
</dbReference>
<evidence type="ECO:0000313" key="3">
    <source>
        <dbReference type="Proteomes" id="UP000194141"/>
    </source>
</evidence>